<comment type="caution">
    <text evidence="4">The sequence shown here is derived from an EMBL/GenBank/DDBJ whole genome shotgun (WGS) entry which is preliminary data.</text>
</comment>
<dbReference type="GO" id="GO:0016020">
    <property type="term" value="C:membrane"/>
    <property type="evidence" value="ECO:0007669"/>
    <property type="project" value="TreeGrafter"/>
</dbReference>
<dbReference type="EMBL" id="JAHHGZ010000001">
    <property type="protein sequence ID" value="MBW4665883.1"/>
    <property type="molecule type" value="Genomic_DNA"/>
</dbReference>
<dbReference type="GO" id="GO:0016491">
    <property type="term" value="F:oxidoreductase activity"/>
    <property type="evidence" value="ECO:0007669"/>
    <property type="project" value="UniProtKB-KW"/>
</dbReference>
<dbReference type="SUPFAM" id="SSF51735">
    <property type="entry name" value="NAD(P)-binding Rossmann-fold domains"/>
    <property type="match status" value="1"/>
</dbReference>
<dbReference type="Proteomes" id="UP000729701">
    <property type="component" value="Unassembled WGS sequence"/>
</dbReference>
<keyword evidence="2" id="KW-0560">Oxidoreductase</keyword>
<comment type="similarity">
    <text evidence="1 3">Belongs to the short-chain dehydrogenases/reductases (SDR) family.</text>
</comment>
<dbReference type="AlphaFoldDB" id="A0A951QHR2"/>
<dbReference type="Pfam" id="PF00106">
    <property type="entry name" value="adh_short"/>
    <property type="match status" value="1"/>
</dbReference>
<organism evidence="4 5">
    <name type="scientific">Cyanomargarita calcarea GSE-NOS-MK-12-04C</name>
    <dbReference type="NCBI Taxonomy" id="2839659"/>
    <lineage>
        <taxon>Bacteria</taxon>
        <taxon>Bacillati</taxon>
        <taxon>Cyanobacteriota</taxon>
        <taxon>Cyanophyceae</taxon>
        <taxon>Nostocales</taxon>
        <taxon>Cyanomargaritaceae</taxon>
        <taxon>Cyanomargarita</taxon>
    </lineage>
</organism>
<dbReference type="CDD" id="cd05233">
    <property type="entry name" value="SDR_c"/>
    <property type="match status" value="1"/>
</dbReference>
<evidence type="ECO:0000256" key="3">
    <source>
        <dbReference type="RuleBase" id="RU000363"/>
    </source>
</evidence>
<evidence type="ECO:0000313" key="4">
    <source>
        <dbReference type="EMBL" id="MBW4665883.1"/>
    </source>
</evidence>
<reference evidence="4" key="1">
    <citation type="submission" date="2021-05" db="EMBL/GenBank/DDBJ databases">
        <authorList>
            <person name="Pietrasiak N."/>
            <person name="Ward R."/>
            <person name="Stajich J.E."/>
            <person name="Kurbessoian T."/>
        </authorList>
    </citation>
    <scope>NUCLEOTIDE SEQUENCE</scope>
    <source>
        <strain evidence="4">GSE-NOS-MK-12-04C</strain>
    </source>
</reference>
<dbReference type="PRINTS" id="PR00081">
    <property type="entry name" value="GDHRDH"/>
</dbReference>
<accession>A0A951QHR2</accession>
<evidence type="ECO:0000256" key="2">
    <source>
        <dbReference type="ARBA" id="ARBA00023002"/>
    </source>
</evidence>
<dbReference type="Gene3D" id="3.40.50.720">
    <property type="entry name" value="NAD(P)-binding Rossmann-like Domain"/>
    <property type="match status" value="1"/>
</dbReference>
<reference evidence="4" key="2">
    <citation type="journal article" date="2022" name="Microbiol. Resour. Announc.">
        <title>Metagenome Sequencing to Explore Phylogenomics of Terrestrial Cyanobacteria.</title>
        <authorList>
            <person name="Ward R.D."/>
            <person name="Stajich J.E."/>
            <person name="Johansen J.R."/>
            <person name="Huntemann M."/>
            <person name="Clum A."/>
            <person name="Foster B."/>
            <person name="Foster B."/>
            <person name="Roux S."/>
            <person name="Palaniappan K."/>
            <person name="Varghese N."/>
            <person name="Mukherjee S."/>
            <person name="Reddy T.B.K."/>
            <person name="Daum C."/>
            <person name="Copeland A."/>
            <person name="Chen I.A."/>
            <person name="Ivanova N.N."/>
            <person name="Kyrpides N.C."/>
            <person name="Shapiro N."/>
            <person name="Eloe-Fadrosh E.A."/>
            <person name="Pietrasiak N."/>
        </authorList>
    </citation>
    <scope>NUCLEOTIDE SEQUENCE</scope>
    <source>
        <strain evidence="4">GSE-NOS-MK-12-04C</strain>
    </source>
</reference>
<name>A0A951QHR2_9CYAN</name>
<proteinExistence type="inferred from homology"/>
<sequence>MTQSYQAQIKRTALVTGAASGIGYELACIFALNGYNLVLVDRLEQNLLQIADKFSEKYGISIKAITKDLSKSTAPEEILNELQLESIHIDILVNNAGFGNYGLFSETDLATELEMLQVNMVCLTHLTKLFLRYMVKEGYGKILNVSSAAAFQPGPLMAVYFATKAYILSFSEAIANELEGTGVSVTVLCPGATKTAFHQQTGVAGVEAVKDNKMMDAATVAKIGYSGLMENKTVVIPGLKNKLLAESVRFTPRKLVTKIVRSMQEVKDKNLKRGVKRFAQGDA</sequence>
<dbReference type="PIRSF" id="PIRSF000126">
    <property type="entry name" value="11-beta-HSD1"/>
    <property type="match status" value="1"/>
</dbReference>
<gene>
    <name evidence="4" type="ORF">KME60_00190</name>
</gene>
<evidence type="ECO:0000313" key="5">
    <source>
        <dbReference type="Proteomes" id="UP000729701"/>
    </source>
</evidence>
<protein>
    <submittedName>
        <fullName evidence="4">SDR family oxidoreductase</fullName>
    </submittedName>
</protein>
<dbReference type="InterPro" id="IPR036291">
    <property type="entry name" value="NAD(P)-bd_dom_sf"/>
</dbReference>
<dbReference type="PRINTS" id="PR00080">
    <property type="entry name" value="SDRFAMILY"/>
</dbReference>
<dbReference type="PANTHER" id="PTHR44196:SF2">
    <property type="entry name" value="SHORT-CHAIN DEHYDROGENASE-RELATED"/>
    <property type="match status" value="1"/>
</dbReference>
<dbReference type="InterPro" id="IPR002347">
    <property type="entry name" value="SDR_fam"/>
</dbReference>
<dbReference type="PANTHER" id="PTHR44196">
    <property type="entry name" value="DEHYDROGENASE/REDUCTASE SDR FAMILY MEMBER 7B"/>
    <property type="match status" value="1"/>
</dbReference>
<evidence type="ECO:0000256" key="1">
    <source>
        <dbReference type="ARBA" id="ARBA00006484"/>
    </source>
</evidence>